<comment type="caution">
    <text evidence="2">The sequence shown here is derived from an EMBL/GenBank/DDBJ whole genome shotgun (WGS) entry which is preliminary data.</text>
</comment>
<protein>
    <submittedName>
        <fullName evidence="2">Uncharacterized protein</fullName>
    </submittedName>
</protein>
<dbReference type="AlphaFoldDB" id="A0A5B0RYP8"/>
<feature type="region of interest" description="Disordered" evidence="1">
    <location>
        <begin position="1"/>
        <end position="26"/>
    </location>
</feature>
<dbReference type="EMBL" id="VDEP01000111">
    <property type="protein sequence ID" value="KAA1130225.1"/>
    <property type="molecule type" value="Genomic_DNA"/>
</dbReference>
<proteinExistence type="predicted"/>
<reference evidence="2 3" key="1">
    <citation type="submission" date="2019-05" db="EMBL/GenBank/DDBJ databases">
        <title>Emergence of the Ug99 lineage of the wheat stem rust pathogen through somatic hybridization.</title>
        <authorList>
            <person name="Li F."/>
            <person name="Upadhyaya N.M."/>
            <person name="Sperschneider J."/>
            <person name="Matny O."/>
            <person name="Nguyen-Phuc H."/>
            <person name="Mago R."/>
            <person name="Raley C."/>
            <person name="Miller M.E."/>
            <person name="Silverstein K.A.T."/>
            <person name="Henningsen E."/>
            <person name="Hirsch C.D."/>
            <person name="Visser B."/>
            <person name="Pretorius Z.A."/>
            <person name="Steffenson B.J."/>
            <person name="Schwessinger B."/>
            <person name="Dodds P.N."/>
            <person name="Figueroa M."/>
        </authorList>
    </citation>
    <scope>NUCLEOTIDE SEQUENCE [LARGE SCALE GENOMIC DNA]</scope>
    <source>
        <strain evidence="2 3">Ug99</strain>
    </source>
</reference>
<organism evidence="2 3">
    <name type="scientific">Puccinia graminis f. sp. tritici</name>
    <dbReference type="NCBI Taxonomy" id="56615"/>
    <lineage>
        <taxon>Eukaryota</taxon>
        <taxon>Fungi</taxon>
        <taxon>Dikarya</taxon>
        <taxon>Basidiomycota</taxon>
        <taxon>Pucciniomycotina</taxon>
        <taxon>Pucciniomycetes</taxon>
        <taxon>Pucciniales</taxon>
        <taxon>Pucciniaceae</taxon>
        <taxon>Puccinia</taxon>
    </lineage>
</organism>
<name>A0A5B0RYP8_PUCGR</name>
<gene>
    <name evidence="2" type="ORF">PGTUg99_012901</name>
</gene>
<sequence>MEISSLIWRAPSRAKPATRGKKRNPGQMSVVDHIAAKKHHDKMEKASVKAAASLQKATEKEANAILKKQASAKKVPRVMWGE</sequence>
<evidence type="ECO:0000313" key="3">
    <source>
        <dbReference type="Proteomes" id="UP000325313"/>
    </source>
</evidence>
<evidence type="ECO:0000313" key="2">
    <source>
        <dbReference type="EMBL" id="KAA1130225.1"/>
    </source>
</evidence>
<accession>A0A5B0RYP8</accession>
<evidence type="ECO:0000256" key="1">
    <source>
        <dbReference type="SAM" id="MobiDB-lite"/>
    </source>
</evidence>
<dbReference type="Proteomes" id="UP000325313">
    <property type="component" value="Unassembled WGS sequence"/>
</dbReference>